<organism evidence="1">
    <name type="scientific">Arundo donax</name>
    <name type="common">Giant reed</name>
    <name type="synonym">Donax arundinaceus</name>
    <dbReference type="NCBI Taxonomy" id="35708"/>
    <lineage>
        <taxon>Eukaryota</taxon>
        <taxon>Viridiplantae</taxon>
        <taxon>Streptophyta</taxon>
        <taxon>Embryophyta</taxon>
        <taxon>Tracheophyta</taxon>
        <taxon>Spermatophyta</taxon>
        <taxon>Magnoliopsida</taxon>
        <taxon>Liliopsida</taxon>
        <taxon>Poales</taxon>
        <taxon>Poaceae</taxon>
        <taxon>PACMAD clade</taxon>
        <taxon>Arundinoideae</taxon>
        <taxon>Arundineae</taxon>
        <taxon>Arundo</taxon>
    </lineage>
</organism>
<proteinExistence type="predicted"/>
<reference evidence="1" key="1">
    <citation type="submission" date="2014-09" db="EMBL/GenBank/DDBJ databases">
        <authorList>
            <person name="Magalhaes I.L.F."/>
            <person name="Oliveira U."/>
            <person name="Santos F.R."/>
            <person name="Vidigal T.H.D.A."/>
            <person name="Brescovit A.D."/>
            <person name="Santos A.J."/>
        </authorList>
    </citation>
    <scope>NUCLEOTIDE SEQUENCE</scope>
    <source>
        <tissue evidence="1">Shoot tissue taken approximately 20 cm above the soil surface</tissue>
    </source>
</reference>
<sequence length="61" mass="6864">MAMARLMVGSAHCHHITWVTYQVHALSLDPIQRRSCRLLIARSIQQSSAPGQAIELVCRHN</sequence>
<reference evidence="1" key="2">
    <citation type="journal article" date="2015" name="Data Brief">
        <title>Shoot transcriptome of the giant reed, Arundo donax.</title>
        <authorList>
            <person name="Barrero R.A."/>
            <person name="Guerrero F.D."/>
            <person name="Moolhuijzen P."/>
            <person name="Goolsby J.A."/>
            <person name="Tidwell J."/>
            <person name="Bellgard S.E."/>
            <person name="Bellgard M.I."/>
        </authorList>
    </citation>
    <scope>NUCLEOTIDE SEQUENCE</scope>
    <source>
        <tissue evidence="1">Shoot tissue taken approximately 20 cm above the soil surface</tissue>
    </source>
</reference>
<protein>
    <submittedName>
        <fullName evidence="1">Uncharacterized protein</fullName>
    </submittedName>
</protein>
<dbReference type="AlphaFoldDB" id="A0A0A9UYK2"/>
<dbReference type="EMBL" id="GBRH01248135">
    <property type="protein sequence ID" value="JAD49760.1"/>
    <property type="molecule type" value="Transcribed_RNA"/>
</dbReference>
<evidence type="ECO:0000313" key="1">
    <source>
        <dbReference type="EMBL" id="JAD49760.1"/>
    </source>
</evidence>
<name>A0A0A9UYK2_ARUDO</name>
<accession>A0A0A9UYK2</accession>